<feature type="domain" description="Thioester reductase (TE)" evidence="1">
    <location>
        <begin position="48"/>
        <end position="96"/>
    </location>
</feature>
<protein>
    <submittedName>
        <fullName evidence="2">SFRICE_030462</fullName>
    </submittedName>
</protein>
<accession>A0A2H1WL68</accession>
<gene>
    <name evidence="2" type="ORF">SFRICE_030462</name>
</gene>
<evidence type="ECO:0000313" key="2">
    <source>
        <dbReference type="EMBL" id="SOQ53830.1"/>
    </source>
</evidence>
<organism evidence="2">
    <name type="scientific">Spodoptera frugiperda</name>
    <name type="common">Fall armyworm</name>
    <dbReference type="NCBI Taxonomy" id="7108"/>
    <lineage>
        <taxon>Eukaryota</taxon>
        <taxon>Metazoa</taxon>
        <taxon>Ecdysozoa</taxon>
        <taxon>Arthropoda</taxon>
        <taxon>Hexapoda</taxon>
        <taxon>Insecta</taxon>
        <taxon>Pterygota</taxon>
        <taxon>Neoptera</taxon>
        <taxon>Endopterygota</taxon>
        <taxon>Lepidoptera</taxon>
        <taxon>Glossata</taxon>
        <taxon>Ditrysia</taxon>
        <taxon>Noctuoidea</taxon>
        <taxon>Noctuidae</taxon>
        <taxon>Amphipyrinae</taxon>
        <taxon>Spodoptera</taxon>
    </lineage>
</organism>
<dbReference type="Gene3D" id="3.40.50.720">
    <property type="entry name" value="NAD(P)-binding Rossmann-like Domain"/>
    <property type="match status" value="1"/>
</dbReference>
<dbReference type="EMBL" id="ODYU01009418">
    <property type="protein sequence ID" value="SOQ53830.1"/>
    <property type="molecule type" value="Genomic_DNA"/>
</dbReference>
<reference evidence="2" key="1">
    <citation type="submission" date="2016-07" db="EMBL/GenBank/DDBJ databases">
        <authorList>
            <person name="Bretaudeau A."/>
        </authorList>
    </citation>
    <scope>NUCLEOTIDE SEQUENCE</scope>
    <source>
        <strain evidence="2">Rice</strain>
        <tissue evidence="2">Whole body</tissue>
    </source>
</reference>
<proteinExistence type="predicted"/>
<name>A0A2H1WL68_SPOFR</name>
<dbReference type="AlphaFoldDB" id="A0A2H1WL68"/>
<dbReference type="Pfam" id="PF07993">
    <property type="entry name" value="NAD_binding_4"/>
    <property type="match status" value="1"/>
</dbReference>
<dbReference type="InterPro" id="IPR013120">
    <property type="entry name" value="FAR_NAD-bd"/>
</dbReference>
<sequence length="103" mass="11932">MSSIPRHRTWRLSRCYNALEVVFNQGENHPMTPSALGETRESVRLLLTKHHPVFDKLRTVKPNFAEQIVLLEGDVADIRLGISDKEWEMVAKDVKLFNSFKKL</sequence>
<evidence type="ECO:0000259" key="1">
    <source>
        <dbReference type="Pfam" id="PF07993"/>
    </source>
</evidence>